<dbReference type="Gene3D" id="2.60.120.1540">
    <property type="match status" value="1"/>
</dbReference>
<dbReference type="Pfam" id="PF01759">
    <property type="entry name" value="NTR"/>
    <property type="match status" value="1"/>
</dbReference>
<dbReference type="InterPro" id="IPR050473">
    <property type="entry name" value="A2M/Complement_sys"/>
</dbReference>
<organism evidence="7 8">
    <name type="scientific">Channa striata</name>
    <name type="common">Snakehead murrel</name>
    <name type="synonym">Ophicephalus striatus</name>
    <dbReference type="NCBI Taxonomy" id="64152"/>
    <lineage>
        <taxon>Eukaryota</taxon>
        <taxon>Metazoa</taxon>
        <taxon>Chordata</taxon>
        <taxon>Craniata</taxon>
        <taxon>Vertebrata</taxon>
        <taxon>Euteleostomi</taxon>
        <taxon>Actinopterygii</taxon>
        <taxon>Neopterygii</taxon>
        <taxon>Teleostei</taxon>
        <taxon>Neoteleostei</taxon>
        <taxon>Acanthomorphata</taxon>
        <taxon>Anabantaria</taxon>
        <taxon>Anabantiformes</taxon>
        <taxon>Channoidei</taxon>
        <taxon>Channidae</taxon>
        <taxon>Channa</taxon>
    </lineage>
</organism>
<dbReference type="Pfam" id="PF07677">
    <property type="entry name" value="A2M_recep"/>
    <property type="match status" value="1"/>
</dbReference>
<dbReference type="InterPro" id="IPR000020">
    <property type="entry name" value="Anaphylatoxin/fibulin"/>
</dbReference>
<dbReference type="FunFam" id="2.40.50.120:FF:000013">
    <property type="entry name" value="Complement C3"/>
    <property type="match status" value="1"/>
</dbReference>
<keyword evidence="2" id="KW-0964">Secreted</keyword>
<dbReference type="PROSITE" id="PS01177">
    <property type="entry name" value="ANAPHYLATOXIN_1"/>
    <property type="match status" value="1"/>
</dbReference>
<dbReference type="SUPFAM" id="SSF48239">
    <property type="entry name" value="Terpenoid cyclases/Protein prenyltransferases"/>
    <property type="match status" value="1"/>
</dbReference>
<dbReference type="SMART" id="SM00643">
    <property type="entry name" value="C345C"/>
    <property type="match status" value="1"/>
</dbReference>
<gene>
    <name evidence="7" type="ORF">Q5P01_026323</name>
</gene>
<dbReference type="Gene3D" id="2.60.40.10">
    <property type="entry name" value="Immunoglobulins"/>
    <property type="match status" value="2"/>
</dbReference>
<protein>
    <submittedName>
        <fullName evidence="7">Uncharacterized protein</fullName>
    </submittedName>
</protein>
<dbReference type="Gene3D" id="2.60.40.1930">
    <property type="match status" value="3"/>
</dbReference>
<dbReference type="SMART" id="SM01360">
    <property type="entry name" value="A2M"/>
    <property type="match status" value="1"/>
</dbReference>
<dbReference type="PROSITE" id="PS50189">
    <property type="entry name" value="NTR"/>
    <property type="match status" value="1"/>
</dbReference>
<dbReference type="GO" id="GO:0005615">
    <property type="term" value="C:extracellular space"/>
    <property type="evidence" value="ECO:0007669"/>
    <property type="project" value="InterPro"/>
</dbReference>
<dbReference type="SUPFAM" id="SSF47686">
    <property type="entry name" value="Anaphylotoxins (complement system)"/>
    <property type="match status" value="1"/>
</dbReference>
<comment type="caution">
    <text evidence="7">The sequence shown here is derived from an EMBL/GenBank/DDBJ whole genome shotgun (WGS) entry which is preliminary data.</text>
</comment>
<dbReference type="SUPFAM" id="SSF49410">
    <property type="entry name" value="Alpha-macroglobulin receptor domain"/>
    <property type="match status" value="1"/>
</dbReference>
<dbReference type="InterPro" id="IPR013783">
    <property type="entry name" value="Ig-like_fold"/>
</dbReference>
<dbReference type="SMART" id="SM01359">
    <property type="entry name" value="A2M_N_2"/>
    <property type="match status" value="1"/>
</dbReference>
<dbReference type="InterPro" id="IPR018933">
    <property type="entry name" value="Netrin_module_non-TIMP"/>
</dbReference>
<dbReference type="Gene3D" id="2.20.130.20">
    <property type="match status" value="1"/>
</dbReference>
<keyword evidence="3" id="KW-1015">Disulfide bond</keyword>
<dbReference type="Gene3D" id="2.60.40.690">
    <property type="entry name" value="Alpha-macroglobulin, receptor-binding domain"/>
    <property type="match status" value="1"/>
</dbReference>
<dbReference type="Gene3D" id="2.40.50.120">
    <property type="match status" value="1"/>
</dbReference>
<feature type="domain" description="Anaphylatoxin-like" evidence="5">
    <location>
        <begin position="714"/>
        <end position="749"/>
    </location>
</feature>
<comment type="subcellular location">
    <subcellularLocation>
        <location evidence="1">Secreted</location>
    </subcellularLocation>
</comment>
<dbReference type="PANTHER" id="PTHR11412:SF81">
    <property type="entry name" value="COMPLEMENT C3"/>
    <property type="match status" value="1"/>
</dbReference>
<dbReference type="InterPro" id="IPR011625">
    <property type="entry name" value="A2M_N_BRD"/>
</dbReference>
<feature type="domain" description="NTR" evidence="6">
    <location>
        <begin position="1560"/>
        <end position="1709"/>
    </location>
</feature>
<dbReference type="SMART" id="SM01419">
    <property type="entry name" value="Thiol-ester_cl"/>
    <property type="match status" value="1"/>
</dbReference>
<evidence type="ECO:0000256" key="4">
    <source>
        <dbReference type="SAM" id="MobiDB-lite"/>
    </source>
</evidence>
<dbReference type="InterPro" id="IPR009048">
    <property type="entry name" value="A-macroglobulin_rcpt-bd"/>
</dbReference>
<evidence type="ECO:0000313" key="7">
    <source>
        <dbReference type="EMBL" id="KAK2815856.1"/>
    </source>
</evidence>
<dbReference type="Pfam" id="PF07703">
    <property type="entry name" value="A2M_BRD"/>
    <property type="match status" value="1"/>
</dbReference>
<dbReference type="Gene3D" id="1.20.91.20">
    <property type="entry name" value="Anaphylotoxins (complement system)"/>
    <property type="match status" value="1"/>
</dbReference>
<feature type="region of interest" description="Disordered" evidence="4">
    <location>
        <begin position="1"/>
        <end position="21"/>
    </location>
</feature>
<dbReference type="PANTHER" id="PTHR11412">
    <property type="entry name" value="MACROGLOBULIN / COMPLEMENT"/>
    <property type="match status" value="1"/>
</dbReference>
<dbReference type="InterPro" id="IPR002890">
    <property type="entry name" value="MG2"/>
</dbReference>
<dbReference type="InterPro" id="IPR018081">
    <property type="entry name" value="Anaphylatoxin_comp_syst"/>
</dbReference>
<dbReference type="InterPro" id="IPR041425">
    <property type="entry name" value="C3/4/5_MG1"/>
</dbReference>
<dbReference type="Proteomes" id="UP001187415">
    <property type="component" value="Unassembled WGS sequence"/>
</dbReference>
<dbReference type="EMBL" id="JAUPFM010000022">
    <property type="protein sequence ID" value="KAK2815856.1"/>
    <property type="molecule type" value="Genomic_DNA"/>
</dbReference>
<dbReference type="InterPro" id="IPR011626">
    <property type="entry name" value="Alpha-macroglobulin_TED"/>
</dbReference>
<name>A0AA88IL40_CHASR</name>
<dbReference type="InterPro" id="IPR040839">
    <property type="entry name" value="MG4"/>
</dbReference>
<dbReference type="Pfam" id="PF21308">
    <property type="entry name" value="C3_CUB2"/>
    <property type="match status" value="1"/>
</dbReference>
<dbReference type="Gene3D" id="6.20.50.160">
    <property type="match status" value="1"/>
</dbReference>
<dbReference type="Gene3D" id="2.60.40.1940">
    <property type="match status" value="1"/>
</dbReference>
<evidence type="ECO:0000313" key="8">
    <source>
        <dbReference type="Proteomes" id="UP001187415"/>
    </source>
</evidence>
<dbReference type="GO" id="GO:0004866">
    <property type="term" value="F:endopeptidase inhibitor activity"/>
    <property type="evidence" value="ECO:0007669"/>
    <property type="project" value="InterPro"/>
</dbReference>
<dbReference type="Pfam" id="PF17789">
    <property type="entry name" value="MG4"/>
    <property type="match status" value="1"/>
</dbReference>
<dbReference type="Pfam" id="PF00207">
    <property type="entry name" value="A2M"/>
    <property type="match status" value="1"/>
</dbReference>
<feature type="compositionally biased region" description="Basic and acidic residues" evidence="4">
    <location>
        <begin position="1"/>
        <end position="10"/>
    </location>
</feature>
<dbReference type="Pfam" id="PF01821">
    <property type="entry name" value="ANATO"/>
    <property type="match status" value="1"/>
</dbReference>
<dbReference type="FunFam" id="2.60.40.10:FF:000155">
    <property type="entry name" value="complement C3 isoform X1"/>
    <property type="match status" value="1"/>
</dbReference>
<evidence type="ECO:0000259" key="5">
    <source>
        <dbReference type="PROSITE" id="PS01178"/>
    </source>
</evidence>
<dbReference type="SMART" id="SM00104">
    <property type="entry name" value="ANATO"/>
    <property type="match status" value="1"/>
</dbReference>
<dbReference type="InterPro" id="IPR008993">
    <property type="entry name" value="TIMP-like_OB-fold"/>
</dbReference>
<reference evidence="7" key="1">
    <citation type="submission" date="2023-07" db="EMBL/GenBank/DDBJ databases">
        <title>Chromosome-level Genome Assembly of Striped Snakehead (Channa striata).</title>
        <authorList>
            <person name="Liu H."/>
        </authorList>
    </citation>
    <scope>NUCLEOTIDE SEQUENCE</scope>
    <source>
        <strain evidence="7">Gz</strain>
        <tissue evidence="7">Muscle</tissue>
    </source>
</reference>
<dbReference type="InterPro" id="IPR041555">
    <property type="entry name" value="MG3"/>
</dbReference>
<dbReference type="Pfam" id="PF17791">
    <property type="entry name" value="MG3"/>
    <property type="match status" value="1"/>
</dbReference>
<dbReference type="InterPro" id="IPR001599">
    <property type="entry name" value="Macroglobln_a2"/>
</dbReference>
<dbReference type="InterPro" id="IPR008930">
    <property type="entry name" value="Terpenoid_cyclase/PrenylTrfase"/>
</dbReference>
<dbReference type="InterPro" id="IPR047565">
    <property type="entry name" value="Alpha-macroglob_thiol-ester_cl"/>
</dbReference>
<sequence>MKVQKEERNKGINAERGQTLTAEMGSGRRTCRTQLWLLSPLAFFFLSSAEGSPLKVMAAPNVLRVGRAENIFVECQDCPEDNDIMVEISVLKYPTKSKRLASTSVTLKTANRFQDFGQIKIPDEDFSKDPTVEQCVYLQARFPDVELEKVVLVSFQLGYIFIQTDKTLYIPNSKVHYRLFALSHSLKPVDGENATQSDASVAIDIVTPDGVILPLNPVSVKSGMTSGDYQLGEIVSSGMWKLMAKFHNKPQVSFTAEFEVKEYVLPSFEVKLEPVSSFFYVDSPDLTINIKATYLFGKKVDGSAFGVFGVIYEGQKKSFPSSLQRVVIEEGEGSVTLKKEHITQIFPDILDLLGSSIFVAVSVLTDSGSEMAEAELRNIPIVTSPYTITFHKTPKYFKPGMFFDLSIEVANPDGTPAKGIKVIVGVDEVEGITAGNGMARLSINTPKTTEPITITAKTDDPRFPAERQASANMTALPHNSNSNNYIQIGVDLSEVRLGDNLKVNLNFNSQPNTAADLTYLILSRGQLVKYGRYSTKGQVLISVTNLVTEDMLPSFRIIAYFHPSDSEVVSDSVWVDVRDSCMGSLRLEPTSSAMAYEPRKMFGLKVTGDPGATVGLVAVDKGVYVLNNKHRLTQKKVWETVEKYDTGCTPGGGRDSMSVFYDAGLLFESNAGLGTRYRQDLNCPAPSRRRRDTSFMNITTSLVSAYEDELQHDCCLDGMRDTTVSYGCETRSEYIMDGATCIEAFLHCCKEMERQRAEKMKDKLHLARSEEDDNSYMDSNDIVSRTKFPESWMWSDVKLPACPTPNCVTTSTVKNVPLQDSITTWQFTGISLSRTHGICVGDPLEVIVRKDFFIDLILPYSAVRGEQLEIKAVLHNYLLDPVTVRVALIEAEHVCSAASKRGKYQQEVKVGSQATRSVPFIIIPVREGKVRIEVKATVKDSLLSDGIMKMLLVMPEGLLIKSPQTITLDPANEGVDGKQVAIINSGIPRKYLQPNTPTSTQISVSGRDYVHELKNEISGTSMTDLIYQPTGYGDENMIHMTLPVIAATYLDKTNQWEQAHIQKRFEALQYISIGYQNQLRYRKMDGSYAVGPDHQSSTWLTAYVVKVFAMAHNLVAVQSDEICNAVKFLMAKAQQPNGEFREVGSVAHMEMIGDVYGTDSDASLAAFCLIAMQESRTICAAAVNNLQDSIDKTVSYLEKRLPSLISPYAAAMASYALANENKLNEDFVYKFSSPDLSHWPVPKGRFCTLEATAYTLLALVKAKAFKQAGPIVRWFNKQQRVRGGYGSTQATIMVYQAIAEYWARAKEIEFDLNVDLLLPGRSKPSKYNFNSKAPYATRTSKINDINQDVKVTATGTGEATLTMVSLYYALPLEKEPGCEKFNMSVQLIPEKMDVDEKVYKLKIEVLYKDEEHDAAMSVLDIGLLTGFTINTKDLDILSKGRARTIAKYRKMSTTESERGSLLIYLDKVSHTRPEEVTFRIHQKLKVGVLQPAAVSVYEYNNQYNDHESQRHRKKEHVALTQRYIPPKETECVKFYHPERRAGELLRLCRNDECTCAEENCSMQKQGKIDNDERTAKACETEVNSKIDFVYKVRIEEFTDGLSTDIYTVQVLDVVKEGSYDVGPLGKLRTFLSYPHCREALGLRTGKSYLIMGRSKDIYTDDESQTHRYVFGERTWIEYWPTEAECHTLTHNTTCSGIEEMVQTYTLHGCSQ</sequence>
<dbReference type="CDD" id="cd02896">
    <property type="entry name" value="complement_C3_C4_C5"/>
    <property type="match status" value="1"/>
</dbReference>
<accession>A0AA88IL40</accession>
<dbReference type="InterPro" id="IPR001134">
    <property type="entry name" value="Netrin_domain"/>
</dbReference>
<dbReference type="PROSITE" id="PS01178">
    <property type="entry name" value="ANAPHYLATOXIN_2"/>
    <property type="match status" value="1"/>
</dbReference>
<dbReference type="InterPro" id="IPR048848">
    <property type="entry name" value="C3_CUB2"/>
</dbReference>
<dbReference type="InterPro" id="IPR036595">
    <property type="entry name" value="A-macroglobulin_rcpt-bd_sf"/>
</dbReference>
<dbReference type="FunFam" id="2.60.40.1940:FF:000001">
    <property type="entry name" value="Complement component C3"/>
    <property type="match status" value="1"/>
</dbReference>
<dbReference type="Gene3D" id="1.50.10.20">
    <property type="match status" value="1"/>
</dbReference>
<evidence type="ECO:0000256" key="2">
    <source>
        <dbReference type="ARBA" id="ARBA00022525"/>
    </source>
</evidence>
<dbReference type="Pfam" id="PF17790">
    <property type="entry name" value="MG1"/>
    <property type="match status" value="1"/>
</dbReference>
<dbReference type="SUPFAM" id="SSF50242">
    <property type="entry name" value="TIMP-like"/>
    <property type="match status" value="1"/>
</dbReference>
<dbReference type="Pfam" id="PF07678">
    <property type="entry name" value="TED_complement"/>
    <property type="match status" value="1"/>
</dbReference>
<proteinExistence type="predicted"/>
<dbReference type="SMART" id="SM01361">
    <property type="entry name" value="A2M_recep"/>
    <property type="match status" value="1"/>
</dbReference>
<dbReference type="CDD" id="cd00017">
    <property type="entry name" value="ANATO"/>
    <property type="match status" value="1"/>
</dbReference>
<evidence type="ECO:0000259" key="6">
    <source>
        <dbReference type="PROSITE" id="PS50189"/>
    </source>
</evidence>
<evidence type="ECO:0000256" key="1">
    <source>
        <dbReference type="ARBA" id="ARBA00004613"/>
    </source>
</evidence>
<dbReference type="Pfam" id="PF01835">
    <property type="entry name" value="MG2"/>
    <property type="match status" value="1"/>
</dbReference>
<keyword evidence="8" id="KW-1185">Reference proteome</keyword>
<evidence type="ECO:0000256" key="3">
    <source>
        <dbReference type="ARBA" id="ARBA00023157"/>
    </source>
</evidence>